<feature type="transmembrane region" description="Helical" evidence="1">
    <location>
        <begin position="5"/>
        <end position="25"/>
    </location>
</feature>
<dbReference type="AlphaFoldDB" id="A0A2A7M3A7"/>
<evidence type="ECO:0000313" key="3">
    <source>
        <dbReference type="EMBL" id="MIB59573.1"/>
    </source>
</evidence>
<reference evidence="2 7" key="3">
    <citation type="submission" date="2019-03" db="EMBL/GenBank/DDBJ databases">
        <authorList>
            <consortium name="GenomeTrakr network: Whole genome sequencing for foodborne pathogen traceback"/>
        </authorList>
    </citation>
    <scope>NUCLEOTIDE SEQUENCE [LARGE SCALE GENOMIC DNA]</scope>
    <source>
        <strain evidence="2 7">PSU-1190</strain>
    </source>
</reference>
<dbReference type="Proteomes" id="UP000291778">
    <property type="component" value="Unassembled WGS sequence"/>
</dbReference>
<dbReference type="EMBL" id="ROAL01000003">
    <property type="protein sequence ID" value="MIB59573.1"/>
    <property type="molecule type" value="Genomic_DNA"/>
</dbReference>
<proteinExistence type="predicted"/>
<dbReference type="Proteomes" id="UP000591371">
    <property type="component" value="Unassembled WGS sequence"/>
</dbReference>
<keyword evidence="1" id="KW-1133">Transmembrane helix</keyword>
<reference evidence="4 6" key="2">
    <citation type="submission" date="2019-02" db="EMBL/GenBank/DDBJ databases">
        <authorList>
            <person name="Slukin P."/>
            <person name="Fursova N."/>
            <person name="Ermolenko Z."/>
            <person name="Mayskaya N."/>
            <person name="Kislichkina A."/>
            <person name="Mukhina T."/>
            <person name="Sizova A."/>
            <person name="Bogun A."/>
        </authorList>
    </citation>
    <scope>NUCLEOTIDE SEQUENCE [LARGE SCALE GENOMIC DNA]</scope>
    <source>
        <strain evidence="4">SCPM-O-B-8431</strain>
        <strain evidence="6">SCPM-O-B-8431(U15)</strain>
    </source>
</reference>
<gene>
    <name evidence="2" type="ORF">D3G36_18635</name>
    <name evidence="3" type="ORF">D9E49_03905</name>
    <name evidence="4" type="ORF">EWK56_17495</name>
</gene>
<reference evidence="3 5" key="1">
    <citation type="submission" date="2018-10" db="EMBL/GenBank/DDBJ databases">
        <authorList>
            <consortium name="NARMS: The National Antimicrobial Resistance Monitoring System"/>
        </authorList>
    </citation>
    <scope>NUCLEOTIDE SEQUENCE [LARGE SCALE GENOMIC DNA]</scope>
    <source>
        <strain evidence="3 5">CVM N17EC0276</strain>
    </source>
</reference>
<organism evidence="3 5">
    <name type="scientific">Escherichia coli</name>
    <dbReference type="NCBI Taxonomy" id="562"/>
    <lineage>
        <taxon>Bacteria</taxon>
        <taxon>Pseudomonadati</taxon>
        <taxon>Pseudomonadota</taxon>
        <taxon>Gammaproteobacteria</taxon>
        <taxon>Enterobacterales</taxon>
        <taxon>Enterobacteriaceae</taxon>
        <taxon>Escherichia</taxon>
    </lineage>
</organism>
<protein>
    <submittedName>
        <fullName evidence="3">Uncharacterized protein</fullName>
    </submittedName>
</protein>
<dbReference type="Proteomes" id="UP000271175">
    <property type="component" value="Unassembled WGS sequence"/>
</dbReference>
<dbReference type="PROSITE" id="PS51257">
    <property type="entry name" value="PROKAR_LIPOPROTEIN"/>
    <property type="match status" value="1"/>
</dbReference>
<accession>A0A2A7M3A7</accession>
<evidence type="ECO:0000313" key="5">
    <source>
        <dbReference type="Proteomes" id="UP000271175"/>
    </source>
</evidence>
<comment type="caution">
    <text evidence="3">The sequence shown here is derived from an EMBL/GenBank/DDBJ whole genome shotgun (WGS) entry which is preliminary data.</text>
</comment>
<keyword evidence="1" id="KW-0812">Transmembrane</keyword>
<evidence type="ECO:0000313" key="4">
    <source>
        <dbReference type="EMBL" id="RYL80350.1"/>
    </source>
</evidence>
<dbReference type="EMBL" id="AASATZ010000030">
    <property type="protein sequence ID" value="EFA4419846.1"/>
    <property type="molecule type" value="Genomic_DNA"/>
</dbReference>
<evidence type="ECO:0000313" key="7">
    <source>
        <dbReference type="Proteomes" id="UP000591371"/>
    </source>
</evidence>
<feature type="transmembrane region" description="Helical" evidence="1">
    <location>
        <begin position="31"/>
        <end position="55"/>
    </location>
</feature>
<sequence length="59" mass="6739">MRKILVYLCISIWIVISCVPIILTSEYLTEASIMALMFGHANALCIGVFISIIYIECWR</sequence>
<evidence type="ECO:0000313" key="2">
    <source>
        <dbReference type="EMBL" id="EFA4419846.1"/>
    </source>
</evidence>
<name>A0A2A7M3A7_ECOLX</name>
<evidence type="ECO:0000256" key="1">
    <source>
        <dbReference type="SAM" id="Phobius"/>
    </source>
</evidence>
<evidence type="ECO:0000313" key="6">
    <source>
        <dbReference type="Proteomes" id="UP000291778"/>
    </source>
</evidence>
<keyword evidence="1" id="KW-0472">Membrane</keyword>
<dbReference type="EMBL" id="SERV01000012">
    <property type="protein sequence ID" value="RYL80350.1"/>
    <property type="molecule type" value="Genomic_DNA"/>
</dbReference>